<dbReference type="Gene3D" id="3.10.180.10">
    <property type="entry name" value="2,3-Dihydroxybiphenyl 1,2-Dioxygenase, domain 1"/>
    <property type="match status" value="1"/>
</dbReference>
<feature type="domain" description="VOC" evidence="1">
    <location>
        <begin position="2"/>
        <end position="113"/>
    </location>
</feature>
<dbReference type="EMBL" id="VITW01000007">
    <property type="protein sequence ID" value="TWB71255.1"/>
    <property type="molecule type" value="Genomic_DNA"/>
</dbReference>
<proteinExistence type="predicted"/>
<dbReference type="RefSeq" id="WP_080135979.1">
    <property type="nucleotide sequence ID" value="NZ_LWIG01000010.1"/>
</dbReference>
<keyword evidence="3" id="KW-1185">Reference proteome</keyword>
<dbReference type="PROSITE" id="PS51819">
    <property type="entry name" value="VOC"/>
    <property type="match status" value="1"/>
</dbReference>
<dbReference type="SUPFAM" id="SSF54593">
    <property type="entry name" value="Glyoxalase/Bleomycin resistance protein/Dihydroxybiphenyl dioxygenase"/>
    <property type="match status" value="1"/>
</dbReference>
<evidence type="ECO:0000313" key="2">
    <source>
        <dbReference type="EMBL" id="TWB71255.1"/>
    </source>
</evidence>
<name>A0A560JJL2_9BRAD</name>
<sequence length="116" mass="12589">MKIKHAYLTASNPEALAQFYREIGMPVRFADGERWIQFATDGAAFCIAGLDESAVEPSSNAVVVFEVEKLEGTLAKAVDAGGTNISGIRDMGSHGRAAQIRDPQNNLIQFFERSKA</sequence>
<keyword evidence="2" id="KW-0456">Lyase</keyword>
<dbReference type="OrthoDB" id="9812656at2"/>
<dbReference type="AlphaFoldDB" id="A0A560JJL2"/>
<organism evidence="2 3">
    <name type="scientific">Bradyrhizobium sacchari</name>
    <dbReference type="NCBI Taxonomy" id="1399419"/>
    <lineage>
        <taxon>Bacteria</taxon>
        <taxon>Pseudomonadati</taxon>
        <taxon>Pseudomonadota</taxon>
        <taxon>Alphaproteobacteria</taxon>
        <taxon>Hyphomicrobiales</taxon>
        <taxon>Nitrobacteraceae</taxon>
        <taxon>Bradyrhizobium</taxon>
    </lineage>
</organism>
<evidence type="ECO:0000259" key="1">
    <source>
        <dbReference type="PROSITE" id="PS51819"/>
    </source>
</evidence>
<dbReference type="GO" id="GO:0016829">
    <property type="term" value="F:lyase activity"/>
    <property type="evidence" value="ECO:0007669"/>
    <property type="project" value="UniProtKB-KW"/>
</dbReference>
<comment type="caution">
    <text evidence="2">The sequence shown here is derived from an EMBL/GenBank/DDBJ whole genome shotgun (WGS) entry which is preliminary data.</text>
</comment>
<reference evidence="2 3" key="1">
    <citation type="submission" date="2019-06" db="EMBL/GenBank/DDBJ databases">
        <title>Genomic Encyclopedia of Type Strains, Phase IV (KMG-V): Genome sequencing to study the core and pangenomes of soil and plant-associated prokaryotes.</title>
        <authorList>
            <person name="Whitman W."/>
        </authorList>
    </citation>
    <scope>NUCLEOTIDE SEQUENCE [LARGE SCALE GENOMIC DNA]</scope>
    <source>
        <strain evidence="2 3">BR 10556</strain>
    </source>
</reference>
<accession>A0A560JJL2</accession>
<dbReference type="STRING" id="1399419.A5906_33050"/>
<gene>
    <name evidence="2" type="ORF">FBZ95_107237</name>
</gene>
<dbReference type="Proteomes" id="UP000315914">
    <property type="component" value="Unassembled WGS sequence"/>
</dbReference>
<dbReference type="InterPro" id="IPR029068">
    <property type="entry name" value="Glyas_Bleomycin-R_OHBP_Dase"/>
</dbReference>
<evidence type="ECO:0000313" key="3">
    <source>
        <dbReference type="Proteomes" id="UP000315914"/>
    </source>
</evidence>
<dbReference type="InterPro" id="IPR004360">
    <property type="entry name" value="Glyas_Fos-R_dOase_dom"/>
</dbReference>
<dbReference type="InterPro" id="IPR037523">
    <property type="entry name" value="VOC_core"/>
</dbReference>
<protein>
    <submittedName>
        <fullName evidence="2">Putative enzyme related to lactoylglutathione lyase</fullName>
    </submittedName>
</protein>
<dbReference type="Pfam" id="PF00903">
    <property type="entry name" value="Glyoxalase"/>
    <property type="match status" value="1"/>
</dbReference>